<evidence type="ECO:0000256" key="1">
    <source>
        <dbReference type="SAM" id="Phobius"/>
    </source>
</evidence>
<protein>
    <submittedName>
        <fullName evidence="2">Uncharacterized protein</fullName>
    </submittedName>
</protein>
<feature type="non-terminal residue" evidence="2">
    <location>
        <position position="1"/>
    </location>
</feature>
<evidence type="ECO:0000313" key="2">
    <source>
        <dbReference type="EMBL" id="KAG0150582.1"/>
    </source>
</evidence>
<sequence>LIKEVQRQMDLGCGTDSASWSDETGNVNIDEAQGKVYIAAISFSLFNTFPFLNLMALFVDKEHMALLGNII</sequence>
<feature type="transmembrane region" description="Helical" evidence="1">
    <location>
        <begin position="36"/>
        <end position="59"/>
    </location>
</feature>
<keyword evidence="1" id="KW-1133">Transmembrane helix</keyword>
<reference evidence="2" key="1">
    <citation type="submission" date="2013-11" db="EMBL/GenBank/DDBJ databases">
        <title>Genome sequence of the fusiform rust pathogen reveals effectors for host alternation and coevolution with pine.</title>
        <authorList>
            <consortium name="DOE Joint Genome Institute"/>
            <person name="Smith K."/>
            <person name="Pendleton A."/>
            <person name="Kubisiak T."/>
            <person name="Anderson C."/>
            <person name="Salamov A."/>
            <person name="Aerts A."/>
            <person name="Riley R."/>
            <person name="Clum A."/>
            <person name="Lindquist E."/>
            <person name="Ence D."/>
            <person name="Campbell M."/>
            <person name="Kronenberg Z."/>
            <person name="Feau N."/>
            <person name="Dhillon B."/>
            <person name="Hamelin R."/>
            <person name="Burleigh J."/>
            <person name="Smith J."/>
            <person name="Yandell M."/>
            <person name="Nelson C."/>
            <person name="Grigoriev I."/>
            <person name="Davis J."/>
        </authorList>
    </citation>
    <scope>NUCLEOTIDE SEQUENCE</scope>
    <source>
        <strain evidence="2">G11</strain>
    </source>
</reference>
<feature type="non-terminal residue" evidence="2">
    <location>
        <position position="71"/>
    </location>
</feature>
<dbReference type="EMBL" id="MU167218">
    <property type="protein sequence ID" value="KAG0150582.1"/>
    <property type="molecule type" value="Genomic_DNA"/>
</dbReference>
<dbReference type="Proteomes" id="UP000886653">
    <property type="component" value="Unassembled WGS sequence"/>
</dbReference>
<evidence type="ECO:0000313" key="3">
    <source>
        <dbReference type="Proteomes" id="UP000886653"/>
    </source>
</evidence>
<proteinExistence type="predicted"/>
<comment type="caution">
    <text evidence="2">The sequence shown here is derived from an EMBL/GenBank/DDBJ whole genome shotgun (WGS) entry which is preliminary data.</text>
</comment>
<dbReference type="AlphaFoldDB" id="A0A9P6NS11"/>
<gene>
    <name evidence="2" type="ORF">CROQUDRAFT_26660</name>
</gene>
<keyword evidence="3" id="KW-1185">Reference proteome</keyword>
<name>A0A9P6NS11_9BASI</name>
<accession>A0A9P6NS11</accession>
<keyword evidence="1" id="KW-0812">Transmembrane</keyword>
<keyword evidence="1" id="KW-0472">Membrane</keyword>
<organism evidence="2 3">
    <name type="scientific">Cronartium quercuum f. sp. fusiforme G11</name>
    <dbReference type="NCBI Taxonomy" id="708437"/>
    <lineage>
        <taxon>Eukaryota</taxon>
        <taxon>Fungi</taxon>
        <taxon>Dikarya</taxon>
        <taxon>Basidiomycota</taxon>
        <taxon>Pucciniomycotina</taxon>
        <taxon>Pucciniomycetes</taxon>
        <taxon>Pucciniales</taxon>
        <taxon>Coleosporiaceae</taxon>
        <taxon>Cronartium</taxon>
    </lineage>
</organism>